<dbReference type="RefSeq" id="XP_024574602.1">
    <property type="nucleotide sequence ID" value="XM_024723646.1"/>
</dbReference>
<evidence type="ECO:0000313" key="3">
    <source>
        <dbReference type="EMBL" id="CEG38233.1"/>
    </source>
</evidence>
<sequence length="434" mass="48401">MEETRHAIRQGRVLANEGLYTLAMETWKAALNGAYALQDYAGMFVLTMDIGDACARIAMQSKVSSLEKVKLLEEAVANLDYALKIVEQCSLHEVLTEYRVLYHGVMRAEALRRQAQQRIEKLQRRKDQSEAIKTIPCSTCTNVADELILDENDGCYYCRRCFEDYYGAAAAEQLARMKDNKKAVAVNRKTATSSAVKGDDLEAVVREKEITESLDADFASNKKKHTAQKTIEIMDRVRYERVELGSLGEFLAGKTRTNVIEQNGDNGSLELSTKASPSAKTHSDSARPSDLVDNSIINCEERMLKAAYPPATLLKTQIQVDQPPDNDEDTNDNPLEKLQYTIGELMELRNFSPTDCPSTLLASPVYDDGTISSYKAKSLHKHVHAKTKSRRAVSLGLDDAKDIKFDVAHETNVLPLPTLDMSATLHQISQTNED</sequence>
<evidence type="ECO:0000256" key="2">
    <source>
        <dbReference type="SAM" id="MobiDB-lite"/>
    </source>
</evidence>
<feature type="region of interest" description="Disordered" evidence="2">
    <location>
        <begin position="261"/>
        <end position="290"/>
    </location>
</feature>
<protein>
    <submittedName>
        <fullName evidence="3">Uncharacterized protein</fullName>
    </submittedName>
</protein>
<dbReference type="OrthoDB" id="77486at2759"/>
<dbReference type="EMBL" id="CCYD01000321">
    <property type="protein sequence ID" value="CEG38233.1"/>
    <property type="molecule type" value="Genomic_DNA"/>
</dbReference>
<keyword evidence="1" id="KW-0175">Coiled coil</keyword>
<keyword evidence="4" id="KW-1185">Reference proteome</keyword>
<dbReference type="OMA" id="ACARIAM"/>
<dbReference type="Proteomes" id="UP000054928">
    <property type="component" value="Unassembled WGS sequence"/>
</dbReference>
<feature type="coiled-coil region" evidence="1">
    <location>
        <begin position="105"/>
        <end position="132"/>
    </location>
</feature>
<name>A0A0P1ACQ4_PLAHL</name>
<organism evidence="3 4">
    <name type="scientific">Plasmopara halstedii</name>
    <name type="common">Downy mildew of sunflower</name>
    <dbReference type="NCBI Taxonomy" id="4781"/>
    <lineage>
        <taxon>Eukaryota</taxon>
        <taxon>Sar</taxon>
        <taxon>Stramenopiles</taxon>
        <taxon>Oomycota</taxon>
        <taxon>Peronosporomycetes</taxon>
        <taxon>Peronosporales</taxon>
        <taxon>Peronosporaceae</taxon>
        <taxon>Plasmopara</taxon>
    </lineage>
</organism>
<feature type="compositionally biased region" description="Polar residues" evidence="2">
    <location>
        <begin position="261"/>
        <end position="280"/>
    </location>
</feature>
<reference evidence="4" key="1">
    <citation type="submission" date="2014-09" db="EMBL/GenBank/DDBJ databases">
        <authorList>
            <person name="Sharma Rahul"/>
            <person name="Thines Marco"/>
        </authorList>
    </citation>
    <scope>NUCLEOTIDE SEQUENCE [LARGE SCALE GENOMIC DNA]</scope>
</reference>
<dbReference type="GeneID" id="36403375"/>
<evidence type="ECO:0000256" key="1">
    <source>
        <dbReference type="SAM" id="Coils"/>
    </source>
</evidence>
<dbReference type="AlphaFoldDB" id="A0A0P1ACQ4"/>
<accession>A0A0P1ACQ4</accession>
<proteinExistence type="predicted"/>
<evidence type="ECO:0000313" key="4">
    <source>
        <dbReference type="Proteomes" id="UP000054928"/>
    </source>
</evidence>